<protein>
    <submittedName>
        <fullName evidence="2">Uncharacterized protein</fullName>
    </submittedName>
</protein>
<feature type="non-terminal residue" evidence="2">
    <location>
        <position position="1"/>
    </location>
</feature>
<feature type="compositionally biased region" description="Basic and acidic residues" evidence="1">
    <location>
        <begin position="680"/>
        <end position="691"/>
    </location>
</feature>
<feature type="compositionally biased region" description="Polar residues" evidence="1">
    <location>
        <begin position="754"/>
        <end position="765"/>
    </location>
</feature>
<feature type="region of interest" description="Disordered" evidence="1">
    <location>
        <begin position="633"/>
        <end position="691"/>
    </location>
</feature>
<sequence length="1090" mass="119135">RHREDLVQLEKLLREKQVSHDLEEKLQAFQESERTSARALLHANEHFQDAVPSFWDWVAQHLQVSGAAGVAPLIEAGIGTLEKHVQEVETLPYKGLPFVPEAQTPICLVPLKSRKPSSAAALKMSKMPSVKLLRETITHGVEKSNFQPEDVSGPTIHPDEGVTNPPVAVRKGSRLPLESSTVERLPMSSQDLTQPGAPRDGGRVQTSPVRRDAVVTSEVNEPMRHEAESSFIGEHLLDPTVTRGVSDGDGSIPGVNLADLRVQLQVPHENAGRALVERPFGSTATACLAPTSLVNNEAGHTTTNRAPVCDEPPRTGDESTPTQENADPASGVVGAEESAFDRDSSNKSHHDRVDHGQSSHGRDSNHSSSNTQDQTVDHNDDAKSKHATSAVDKSGKHTSKPKHSVKSVKFREAGGHAVADDDIARCEAVADAFYKNPDDMDAFIEDILLMPQSQVYELTIRLGEGYRDWKEKALCNQFVKENPGSLWGSKFKDILIHKRDPVTMVISCYSLATCIALGGTTFKLGGKEFQVPKYSQYANNYHITFNKVNNPFLARALVKALALMTKCVIAAFNPTSDQNVASPHLRVIFKTSSPPAALVPKNGPPLREITVVDPSGQAATLVFQHKIAVLNKHIPPSVKARQRPQPRPDTPTNPNKSTANTSNVDPETRSSVPSGAEAQRPSRMDTGIHREAPPSRVTSMMAQAVDHVDIQSNAGSDMSIGQDHDPTPDPTPSIHDEAMDGSARSATTTSPTANGNSAPMQSSEVNDAEAPPAGTETNTIHDLPSNQTQPAFAPEHDEQVPSAPLEYQLVTGDRFKPASKRPLSPRESQSFATSNRYALLQEDDVELSLEDFVIPRVVLEDTEHPRTLVPTKKKVRPNKSKHAHFERAAKIIKDKVVEKDIVECTRLLQSEPQVVAHSMYPVDAEFGLLESLVSTRAINRRMAAKHEAGEGGDYKQQLPFYAQGCQDPNEIAREMVSDQLEYTVWQALAAVDLFLSNRVPDLYNNPGALEILCGQEATRWEDVLTDWSLLKVVSRLAPALRAMNLPTYVLDAIEFLADSVLNNSPDIDPICDDLTHCILSPAWDKAHVEA</sequence>
<feature type="compositionally biased region" description="Low complexity" evidence="1">
    <location>
        <begin position="742"/>
        <end position="753"/>
    </location>
</feature>
<evidence type="ECO:0000313" key="3">
    <source>
        <dbReference type="Proteomes" id="UP000265716"/>
    </source>
</evidence>
<feature type="compositionally biased region" description="Basic and acidic residues" evidence="1">
    <location>
        <begin position="375"/>
        <end position="384"/>
    </location>
</feature>
<feature type="compositionally biased region" description="Basic and acidic residues" evidence="1">
    <location>
        <begin position="339"/>
        <end position="365"/>
    </location>
</feature>
<feature type="region of interest" description="Disordered" evidence="1">
    <location>
        <begin position="297"/>
        <end position="411"/>
    </location>
</feature>
<feature type="compositionally biased region" description="Polar residues" evidence="1">
    <location>
        <begin position="656"/>
        <end position="673"/>
    </location>
</feature>
<dbReference type="VEuPathDB" id="FungiDB:H257_11903"/>
<feature type="region of interest" description="Disordered" evidence="1">
    <location>
        <begin position="144"/>
        <end position="209"/>
    </location>
</feature>
<dbReference type="Proteomes" id="UP000265716">
    <property type="component" value="Unassembled WGS sequence"/>
</dbReference>
<reference evidence="2 3" key="1">
    <citation type="submission" date="2018-08" db="EMBL/GenBank/DDBJ databases">
        <title>Aphanomyces genome sequencing and annotation.</title>
        <authorList>
            <person name="Minardi D."/>
            <person name="Oidtmann B."/>
            <person name="Van Der Giezen M."/>
            <person name="Studholme D.J."/>
        </authorList>
    </citation>
    <scope>NUCLEOTIDE SEQUENCE [LARGE SCALE GENOMIC DNA]</scope>
    <source>
        <strain evidence="2 3">SA</strain>
    </source>
</reference>
<proteinExistence type="predicted"/>
<name>A0A397C4T7_APHAT</name>
<feature type="compositionally biased region" description="Basic residues" evidence="1">
    <location>
        <begin position="396"/>
        <end position="408"/>
    </location>
</feature>
<dbReference type="AlphaFoldDB" id="A0A397C4T7"/>
<evidence type="ECO:0000313" key="2">
    <source>
        <dbReference type="EMBL" id="RHY35872.1"/>
    </source>
</evidence>
<comment type="caution">
    <text evidence="2">The sequence shown here is derived from an EMBL/GenBank/DDBJ whole genome shotgun (WGS) entry which is preliminary data.</text>
</comment>
<feature type="compositionally biased region" description="Polar residues" evidence="1">
    <location>
        <begin position="178"/>
        <end position="193"/>
    </location>
</feature>
<accession>A0A397C4T7</accession>
<evidence type="ECO:0000256" key="1">
    <source>
        <dbReference type="SAM" id="MobiDB-lite"/>
    </source>
</evidence>
<organism evidence="2 3">
    <name type="scientific">Aphanomyces astaci</name>
    <name type="common">Crayfish plague agent</name>
    <dbReference type="NCBI Taxonomy" id="112090"/>
    <lineage>
        <taxon>Eukaryota</taxon>
        <taxon>Sar</taxon>
        <taxon>Stramenopiles</taxon>
        <taxon>Oomycota</taxon>
        <taxon>Saprolegniomycetes</taxon>
        <taxon>Saprolegniales</taxon>
        <taxon>Verrucalvaceae</taxon>
        <taxon>Aphanomyces</taxon>
    </lineage>
</organism>
<dbReference type="EMBL" id="QUTC01012708">
    <property type="protein sequence ID" value="RHY35872.1"/>
    <property type="molecule type" value="Genomic_DNA"/>
</dbReference>
<feature type="compositionally biased region" description="Polar residues" evidence="1">
    <location>
        <begin position="775"/>
        <end position="790"/>
    </location>
</feature>
<gene>
    <name evidence="2" type="ORF">DYB38_001056</name>
</gene>
<feature type="region of interest" description="Disordered" evidence="1">
    <location>
        <begin position="713"/>
        <end position="799"/>
    </location>
</feature>